<accession>A0A4V6WMY4</accession>
<dbReference type="InterPro" id="IPR043131">
    <property type="entry name" value="BCAT-like_N"/>
</dbReference>
<evidence type="ECO:0000256" key="9">
    <source>
        <dbReference type="ARBA" id="ARBA00048798"/>
    </source>
</evidence>
<comment type="catalytic activity">
    <reaction evidence="9">
        <text>L-isoleucine + 2-oxoglutarate = (S)-3-methyl-2-oxopentanoate + L-glutamate</text>
        <dbReference type="Rhea" id="RHEA:24801"/>
        <dbReference type="ChEBI" id="CHEBI:16810"/>
        <dbReference type="ChEBI" id="CHEBI:29985"/>
        <dbReference type="ChEBI" id="CHEBI:35146"/>
        <dbReference type="ChEBI" id="CHEBI:58045"/>
        <dbReference type="EC" id="2.6.1.42"/>
    </reaction>
</comment>
<keyword evidence="7" id="KW-0663">Pyridoxal phosphate</keyword>
<dbReference type="GO" id="GO:0046394">
    <property type="term" value="P:carboxylic acid biosynthetic process"/>
    <property type="evidence" value="ECO:0007669"/>
    <property type="project" value="UniProtKB-ARBA"/>
</dbReference>
<evidence type="ECO:0000256" key="8">
    <source>
        <dbReference type="ARBA" id="ARBA00048212"/>
    </source>
</evidence>
<dbReference type="GO" id="GO:0008652">
    <property type="term" value="P:amino acid biosynthetic process"/>
    <property type="evidence" value="ECO:0007669"/>
    <property type="project" value="UniProtKB-ARBA"/>
</dbReference>
<evidence type="ECO:0000256" key="2">
    <source>
        <dbReference type="ARBA" id="ARBA00004824"/>
    </source>
</evidence>
<dbReference type="OrthoDB" id="9805628at2"/>
<dbReference type="Gene3D" id="3.20.10.10">
    <property type="entry name" value="D-amino Acid Aminotransferase, subunit A, domain 2"/>
    <property type="match status" value="1"/>
</dbReference>
<dbReference type="PANTHER" id="PTHR42743">
    <property type="entry name" value="AMINO-ACID AMINOTRANSFERASE"/>
    <property type="match status" value="1"/>
</dbReference>
<dbReference type="InterPro" id="IPR036038">
    <property type="entry name" value="Aminotransferase-like"/>
</dbReference>
<dbReference type="InterPro" id="IPR001544">
    <property type="entry name" value="Aminotrans_IV"/>
</dbReference>
<proteinExistence type="inferred from homology"/>
<keyword evidence="11" id="KW-0032">Aminotransferase</keyword>
<dbReference type="EMBL" id="SWBO01000005">
    <property type="protein sequence ID" value="TKB99795.1"/>
    <property type="molecule type" value="Genomic_DNA"/>
</dbReference>
<dbReference type="AlphaFoldDB" id="A0A4V6WMY4"/>
<keyword evidence="11" id="KW-0808">Transferase</keyword>
<name>A0A4V6WMY4_9SPHI</name>
<evidence type="ECO:0000256" key="3">
    <source>
        <dbReference type="ARBA" id="ARBA00004931"/>
    </source>
</evidence>
<evidence type="ECO:0000256" key="10">
    <source>
        <dbReference type="ARBA" id="ARBA00049229"/>
    </source>
</evidence>
<sequence length="276" mass="31153">MKAKFISINNQLFLEEEAKIHVSDLSVQRGFGIFDFLKTINGKPIFIEDHFNRFYNSAKELNITVPYSKENLFKAINDLMEGNNLPNSGLKIILTGGFSADGYLMAEPNLIITQTPFKLDETSFDRGMRLITYNHQRQLANVKTIDYLQAIRLQPLVKQQLADDILYHQDGSVRECPRANFFMVKGKTISTPKTSILWGITRSKILNFNIDGYKILAEDFTLDDVKNADEAFITSSTKNVMPILNIDGKDVGDGKVGAVTSLIKDEFKSLLQKVMA</sequence>
<dbReference type="SUPFAM" id="SSF56752">
    <property type="entry name" value="D-aminoacid aminotransferase-like PLP-dependent enzymes"/>
    <property type="match status" value="1"/>
</dbReference>
<dbReference type="GO" id="GO:0004084">
    <property type="term" value="F:branched-chain-amino-acid transaminase activity"/>
    <property type="evidence" value="ECO:0007669"/>
    <property type="project" value="UniProtKB-EC"/>
</dbReference>
<reference evidence="11 12" key="1">
    <citation type="submission" date="2019-04" db="EMBL/GenBank/DDBJ databases">
        <title>Pedobacter sp. AR-2-6 sp. nov., isolated from Arctic soil.</title>
        <authorList>
            <person name="Dahal R.H."/>
            <person name="Kim D.-U."/>
        </authorList>
    </citation>
    <scope>NUCLEOTIDE SEQUENCE [LARGE SCALE GENOMIC DNA]</scope>
    <source>
        <strain evidence="11 12">AR-2-6</strain>
    </source>
</reference>
<dbReference type="Pfam" id="PF01063">
    <property type="entry name" value="Aminotran_4"/>
    <property type="match status" value="1"/>
</dbReference>
<evidence type="ECO:0000313" key="11">
    <source>
        <dbReference type="EMBL" id="TKB99795.1"/>
    </source>
</evidence>
<dbReference type="PANTHER" id="PTHR42743:SF11">
    <property type="entry name" value="AMINODEOXYCHORISMATE LYASE"/>
    <property type="match status" value="1"/>
</dbReference>
<comment type="pathway">
    <text evidence="4">Amino-acid biosynthesis; L-leucine biosynthesis; L-leucine from 3-methyl-2-oxobutanoate: step 4/4.</text>
</comment>
<comment type="cofactor">
    <cofactor evidence="1">
        <name>pyridoxal 5'-phosphate</name>
        <dbReference type="ChEBI" id="CHEBI:597326"/>
    </cofactor>
</comment>
<evidence type="ECO:0000256" key="4">
    <source>
        <dbReference type="ARBA" id="ARBA00005072"/>
    </source>
</evidence>
<comment type="caution">
    <text evidence="11">The sequence shown here is derived from an EMBL/GenBank/DDBJ whole genome shotgun (WGS) entry which is preliminary data.</text>
</comment>
<dbReference type="RefSeq" id="WP_136876961.1">
    <property type="nucleotide sequence ID" value="NZ_SWBO01000005.1"/>
</dbReference>
<dbReference type="EC" id="2.6.1.42" evidence="6"/>
<dbReference type="Proteomes" id="UP000310477">
    <property type="component" value="Unassembled WGS sequence"/>
</dbReference>
<evidence type="ECO:0000256" key="6">
    <source>
        <dbReference type="ARBA" id="ARBA00013053"/>
    </source>
</evidence>
<comment type="pathway">
    <text evidence="3">Amino-acid biosynthesis; L-valine biosynthesis; L-valine from pyruvate: step 4/4.</text>
</comment>
<gene>
    <name evidence="11" type="ORF">FA045_10120</name>
</gene>
<comment type="similarity">
    <text evidence="5">Belongs to the class-IV pyridoxal-phosphate-dependent aminotransferase family.</text>
</comment>
<evidence type="ECO:0000313" key="12">
    <source>
        <dbReference type="Proteomes" id="UP000310477"/>
    </source>
</evidence>
<keyword evidence="12" id="KW-1185">Reference proteome</keyword>
<dbReference type="FunFam" id="3.20.10.10:FF:000002">
    <property type="entry name" value="D-alanine aminotransferase"/>
    <property type="match status" value="1"/>
</dbReference>
<protein>
    <recommendedName>
        <fullName evidence="6">branched-chain-amino-acid transaminase</fullName>
        <ecNumber evidence="6">2.6.1.42</ecNumber>
    </recommendedName>
</protein>
<evidence type="ECO:0000256" key="5">
    <source>
        <dbReference type="ARBA" id="ARBA00009320"/>
    </source>
</evidence>
<organism evidence="11 12">
    <name type="scientific">Pedobacter cryotolerans</name>
    <dbReference type="NCBI Taxonomy" id="2571270"/>
    <lineage>
        <taxon>Bacteria</taxon>
        <taxon>Pseudomonadati</taxon>
        <taxon>Bacteroidota</taxon>
        <taxon>Sphingobacteriia</taxon>
        <taxon>Sphingobacteriales</taxon>
        <taxon>Sphingobacteriaceae</taxon>
        <taxon>Pedobacter</taxon>
    </lineage>
</organism>
<dbReference type="Gene3D" id="3.30.470.10">
    <property type="match status" value="1"/>
</dbReference>
<comment type="pathway">
    <text evidence="2">Amino-acid biosynthesis; L-isoleucine biosynthesis; L-isoleucine from 2-oxobutanoate: step 4/4.</text>
</comment>
<dbReference type="InterPro" id="IPR043132">
    <property type="entry name" value="BCAT-like_C"/>
</dbReference>
<comment type="catalytic activity">
    <reaction evidence="8">
        <text>L-valine + 2-oxoglutarate = 3-methyl-2-oxobutanoate + L-glutamate</text>
        <dbReference type="Rhea" id="RHEA:24813"/>
        <dbReference type="ChEBI" id="CHEBI:11851"/>
        <dbReference type="ChEBI" id="CHEBI:16810"/>
        <dbReference type="ChEBI" id="CHEBI:29985"/>
        <dbReference type="ChEBI" id="CHEBI:57762"/>
        <dbReference type="EC" id="2.6.1.42"/>
    </reaction>
</comment>
<evidence type="ECO:0000256" key="1">
    <source>
        <dbReference type="ARBA" id="ARBA00001933"/>
    </source>
</evidence>
<dbReference type="InterPro" id="IPR050571">
    <property type="entry name" value="Class-IV_PLP-Dep_Aminotrnsfr"/>
</dbReference>
<evidence type="ECO:0000256" key="7">
    <source>
        <dbReference type="ARBA" id="ARBA00022898"/>
    </source>
</evidence>
<comment type="catalytic activity">
    <reaction evidence="10">
        <text>L-leucine + 2-oxoglutarate = 4-methyl-2-oxopentanoate + L-glutamate</text>
        <dbReference type="Rhea" id="RHEA:18321"/>
        <dbReference type="ChEBI" id="CHEBI:16810"/>
        <dbReference type="ChEBI" id="CHEBI:17865"/>
        <dbReference type="ChEBI" id="CHEBI:29985"/>
        <dbReference type="ChEBI" id="CHEBI:57427"/>
        <dbReference type="EC" id="2.6.1.42"/>
    </reaction>
</comment>